<accession>A0ABC8A108</accession>
<gene>
    <name evidence="1" type="ORF">ECRM12581_23395</name>
</gene>
<reference evidence="1 2" key="1">
    <citation type="journal article" date="2014" name="Genome Announc.">
        <title>Complete Genome Sequences of Two Escherichia coli O145:H28 Outbreak Strains of Food Origin.</title>
        <authorList>
            <person name="Cooper K.K."/>
            <person name="Mandrell R.E."/>
            <person name="Louie J.W."/>
            <person name="Korlach J."/>
            <person name="Clark T.A."/>
            <person name="Parker C.T."/>
            <person name="Huynh S."/>
            <person name="Chain P.S."/>
            <person name="Ahmed S."/>
            <person name="Carter M.Q."/>
        </authorList>
    </citation>
    <scope>NUCLEOTIDE SEQUENCE [LARGE SCALE GENOMIC DNA]</scope>
    <source>
        <strain evidence="1 2">RM12581</strain>
    </source>
</reference>
<dbReference type="Proteomes" id="UP000025231">
    <property type="component" value="Chromosome"/>
</dbReference>
<protein>
    <submittedName>
        <fullName evidence="1">Uncharacterized protein</fullName>
    </submittedName>
</protein>
<dbReference type="EMBL" id="CP007136">
    <property type="protein sequence ID" value="AHY73209.1"/>
    <property type="molecule type" value="Genomic_DNA"/>
</dbReference>
<evidence type="ECO:0000313" key="1">
    <source>
        <dbReference type="EMBL" id="AHY73209.1"/>
    </source>
</evidence>
<sequence length="498" mass="57602">MLAIDTSNNVKICKVSYCEVTMVSVTSYSYPTETENDNSQFQNQSLRESIDKSLEDNIYKFNMIEQSGLLDNYRARFKDDTFRDIFRSFLLYLLDSFHIYWHDISDKLVPYFHVTPESENANYKTWIAVTGMNSYIKIEQTGSNKFKITDLYREFNGETKCYDKKCRDMDFSGRNVKEFIRLLSDHDQFEKDQISELTVAANALKLEVAKNNYNMKYSFDTQTERRMIELIREQKDLIPEKYLHQSGIKKLKLHEDEFSSLLVDAERQVLEGSSFVLCCGEKINSTISELLSKKITDLTHPTESFTLSEYFSYDVYEEIFKKVVFTPGECDLVRDSLVQDGIKPEKIAKIISCLSSRTGIRNLFYACSQAFHVANDNAALDVRRAATSVGDTIDVCPSFVALNGRNYHQHVDFSEYGFTQTLCVLGAVVNNANDTFDVANYIYTTKGENIIHNDAEDDSPYVHSDESYRHKDDYWARDNDIRNLRRNFSGNITIATYK</sequence>
<proteinExistence type="predicted"/>
<evidence type="ECO:0000313" key="2">
    <source>
        <dbReference type="Proteomes" id="UP000025231"/>
    </source>
</evidence>
<name>A0ABC8A108_ECOLR</name>
<dbReference type="AlphaFoldDB" id="A0ABC8A108"/>
<organism evidence="1 2">
    <name type="scientific">Escherichia coli O145:H28 (strain RM12581)</name>
    <dbReference type="NCBI Taxonomy" id="1248823"/>
    <lineage>
        <taxon>Bacteria</taxon>
        <taxon>Pseudomonadati</taxon>
        <taxon>Pseudomonadota</taxon>
        <taxon>Gammaproteobacteria</taxon>
        <taxon>Enterobacterales</taxon>
        <taxon>Enterobacteriaceae</taxon>
        <taxon>Escherichia</taxon>
    </lineage>
</organism>